<keyword evidence="2" id="KW-0680">Restriction system</keyword>
<evidence type="ECO:0000256" key="2">
    <source>
        <dbReference type="ARBA" id="ARBA00022747"/>
    </source>
</evidence>
<dbReference type="PANTHER" id="PTHR30408">
    <property type="entry name" value="TYPE-1 RESTRICTION ENZYME ECOKI SPECIFICITY PROTEIN"/>
    <property type="match status" value="1"/>
</dbReference>
<dbReference type="Proteomes" id="UP001161388">
    <property type="component" value="Unassembled WGS sequence"/>
</dbReference>
<comment type="similarity">
    <text evidence="1">Belongs to the type-I restriction system S methylase family.</text>
</comment>
<sequence>MKAAREVKPLSSLCERVSVGHVGPTSMHYCDDGVPFLRTQNIGDNGLQLEDYKRVTPEFHASLKKSQLKQGDLLLGRVVTDVMKCGIVPAELGEANCANMILIRPKEGLLPEFLNYMIKSPFAQDYLLGKRVGSAQQVVNTGILKAWEVPHVTLEEQKRIVAVLDAAFEGLTRATEHAEANLQNARELFGAFLEELFLKNGEKWLSANLQDTVSENCTLSYGIVQPGDDVEGGLPVVRPTDLGVSLISRTGLKTIAPEKADGYARTRLQGDEILLCVRGTTGVVAKALPELEGGNVTRGIVPVRFDSQKMLQDFGYYQFRSRHIQEQIEAQTYGAALRQINIRDLRKLSFTFPEVKEQERLLPMLQNAQRNCEALIEVNLAKTRRHIRPPPIPPAKGLCRRTHIKLGSPDG</sequence>
<accession>A0ABQ5VGM8</accession>
<protein>
    <recommendedName>
        <fullName evidence="4">Type I restriction modification DNA specificity domain-containing protein</fullName>
    </recommendedName>
</protein>
<reference evidence="5" key="2">
    <citation type="submission" date="2023-01" db="EMBL/GenBank/DDBJ databases">
        <title>Draft genome sequence of Sulfitobacter pacificus strain NBRC 109915.</title>
        <authorList>
            <person name="Sun Q."/>
            <person name="Mori K."/>
        </authorList>
    </citation>
    <scope>NUCLEOTIDE SEQUENCE</scope>
    <source>
        <strain evidence="5">NBRC 109915</strain>
    </source>
</reference>
<gene>
    <name evidence="5" type="ORF">GCM10007927_10550</name>
</gene>
<evidence type="ECO:0000313" key="6">
    <source>
        <dbReference type="Proteomes" id="UP001161388"/>
    </source>
</evidence>
<dbReference type="Gene3D" id="3.90.220.20">
    <property type="entry name" value="DNA methylase specificity domains"/>
    <property type="match status" value="2"/>
</dbReference>
<dbReference type="PANTHER" id="PTHR30408:SF12">
    <property type="entry name" value="TYPE I RESTRICTION ENZYME MJAVIII SPECIFICITY SUBUNIT"/>
    <property type="match status" value="1"/>
</dbReference>
<reference evidence="5" key="1">
    <citation type="journal article" date="2014" name="Int. J. Syst. Evol. Microbiol.">
        <title>Complete genome of a new Firmicutes species belonging to the dominant human colonic microbiota ('Ruminococcus bicirculans') reveals two chromosomes and a selective capacity to utilize plant glucans.</title>
        <authorList>
            <consortium name="NISC Comparative Sequencing Program"/>
            <person name="Wegmann U."/>
            <person name="Louis P."/>
            <person name="Goesmann A."/>
            <person name="Henrissat B."/>
            <person name="Duncan S.H."/>
            <person name="Flint H.J."/>
        </authorList>
    </citation>
    <scope>NUCLEOTIDE SEQUENCE</scope>
    <source>
        <strain evidence="5">NBRC 109915</strain>
    </source>
</reference>
<dbReference type="Pfam" id="PF01420">
    <property type="entry name" value="Methylase_S"/>
    <property type="match status" value="1"/>
</dbReference>
<dbReference type="InterPro" id="IPR000055">
    <property type="entry name" value="Restrct_endonuc_typeI_TRD"/>
</dbReference>
<dbReference type="SUPFAM" id="SSF116734">
    <property type="entry name" value="DNA methylase specificity domain"/>
    <property type="match status" value="2"/>
</dbReference>
<dbReference type="InterPro" id="IPR044946">
    <property type="entry name" value="Restrct_endonuc_typeI_TRD_sf"/>
</dbReference>
<organism evidence="5 6">
    <name type="scientific">Sulfitobacter pacificus</name>
    <dbReference type="NCBI Taxonomy" id="1499314"/>
    <lineage>
        <taxon>Bacteria</taxon>
        <taxon>Pseudomonadati</taxon>
        <taxon>Pseudomonadota</taxon>
        <taxon>Alphaproteobacteria</taxon>
        <taxon>Rhodobacterales</taxon>
        <taxon>Roseobacteraceae</taxon>
        <taxon>Sulfitobacter</taxon>
    </lineage>
</organism>
<dbReference type="InterPro" id="IPR052021">
    <property type="entry name" value="Type-I_RS_S_subunit"/>
</dbReference>
<comment type="caution">
    <text evidence="5">The sequence shown here is derived from an EMBL/GenBank/DDBJ whole genome shotgun (WGS) entry which is preliminary data.</text>
</comment>
<keyword evidence="3" id="KW-0238">DNA-binding</keyword>
<name>A0ABQ5VGM8_9RHOB</name>
<evidence type="ECO:0000259" key="4">
    <source>
        <dbReference type="Pfam" id="PF01420"/>
    </source>
</evidence>
<dbReference type="CDD" id="cd17246">
    <property type="entry name" value="RMtype1_S_SonII-TRD2-CR2_like"/>
    <property type="match status" value="1"/>
</dbReference>
<keyword evidence="6" id="KW-1185">Reference proteome</keyword>
<evidence type="ECO:0000256" key="3">
    <source>
        <dbReference type="ARBA" id="ARBA00023125"/>
    </source>
</evidence>
<evidence type="ECO:0000256" key="1">
    <source>
        <dbReference type="ARBA" id="ARBA00010923"/>
    </source>
</evidence>
<dbReference type="EMBL" id="BSNL01000001">
    <property type="protein sequence ID" value="GLQ26252.1"/>
    <property type="molecule type" value="Genomic_DNA"/>
</dbReference>
<evidence type="ECO:0000313" key="5">
    <source>
        <dbReference type="EMBL" id="GLQ26252.1"/>
    </source>
</evidence>
<proteinExistence type="inferred from homology"/>
<feature type="domain" description="Type I restriction modification DNA specificity" evidence="4">
    <location>
        <begin position="30"/>
        <end position="174"/>
    </location>
</feature>